<feature type="domain" description="Zn(2)-C6 fungal-type" evidence="6">
    <location>
        <begin position="9"/>
        <end position="38"/>
    </location>
</feature>
<keyword evidence="1" id="KW-0805">Transcription regulation</keyword>
<comment type="caution">
    <text evidence="7">The sequence shown here is derived from an EMBL/GenBank/DDBJ whole genome shotgun (WGS) entry which is preliminary data.</text>
</comment>
<dbReference type="PROSITE" id="PS50048">
    <property type="entry name" value="ZN2_CY6_FUNGAL_2"/>
    <property type="match status" value="1"/>
</dbReference>
<evidence type="ECO:0000256" key="1">
    <source>
        <dbReference type="ARBA" id="ARBA00023015"/>
    </source>
</evidence>
<evidence type="ECO:0000256" key="2">
    <source>
        <dbReference type="ARBA" id="ARBA00023125"/>
    </source>
</evidence>
<evidence type="ECO:0000313" key="8">
    <source>
        <dbReference type="Proteomes" id="UP001141434"/>
    </source>
</evidence>
<dbReference type="InterPro" id="IPR053178">
    <property type="entry name" value="Osmoadaptation_assoc"/>
</dbReference>
<dbReference type="AlphaFoldDB" id="A0A9W9EM30"/>
<dbReference type="SMART" id="SM00066">
    <property type="entry name" value="GAL4"/>
    <property type="match status" value="1"/>
</dbReference>
<evidence type="ECO:0000256" key="3">
    <source>
        <dbReference type="ARBA" id="ARBA00023163"/>
    </source>
</evidence>
<proteinExistence type="predicted"/>
<name>A0A9W9EM30_9EURO</name>
<dbReference type="EMBL" id="JAPMSZ010000011">
    <property type="protein sequence ID" value="KAJ5084176.1"/>
    <property type="molecule type" value="Genomic_DNA"/>
</dbReference>
<dbReference type="CDD" id="cd00067">
    <property type="entry name" value="GAL4"/>
    <property type="match status" value="1"/>
</dbReference>
<dbReference type="InterPro" id="IPR001138">
    <property type="entry name" value="Zn2Cys6_DnaBD"/>
</dbReference>
<dbReference type="Pfam" id="PF00172">
    <property type="entry name" value="Zn_clus"/>
    <property type="match status" value="1"/>
</dbReference>
<dbReference type="GeneID" id="81398449"/>
<accession>A0A9W9EM30</accession>
<dbReference type="GO" id="GO:0000981">
    <property type="term" value="F:DNA-binding transcription factor activity, RNA polymerase II-specific"/>
    <property type="evidence" value="ECO:0007669"/>
    <property type="project" value="InterPro"/>
</dbReference>
<dbReference type="GO" id="GO:0003677">
    <property type="term" value="F:DNA binding"/>
    <property type="evidence" value="ECO:0007669"/>
    <property type="project" value="UniProtKB-KW"/>
</dbReference>
<evidence type="ECO:0000313" key="7">
    <source>
        <dbReference type="EMBL" id="KAJ5084176.1"/>
    </source>
</evidence>
<keyword evidence="8" id="KW-1185">Reference proteome</keyword>
<dbReference type="Proteomes" id="UP001141434">
    <property type="component" value="Unassembled WGS sequence"/>
</dbReference>
<evidence type="ECO:0000259" key="6">
    <source>
        <dbReference type="PROSITE" id="PS50048"/>
    </source>
</evidence>
<dbReference type="PANTHER" id="PTHR38111:SF11">
    <property type="entry name" value="TRANSCRIPTION FACTOR DOMAIN-CONTAINING PROTEIN-RELATED"/>
    <property type="match status" value="1"/>
</dbReference>
<evidence type="ECO:0000256" key="4">
    <source>
        <dbReference type="ARBA" id="ARBA00023242"/>
    </source>
</evidence>
<dbReference type="GO" id="GO:0008270">
    <property type="term" value="F:zinc ion binding"/>
    <property type="evidence" value="ECO:0007669"/>
    <property type="project" value="InterPro"/>
</dbReference>
<sequence length="458" mass="50957">MPGVPSSRGCDSCRQQKKKCDLKQPVCTRCTRLHLKCVGSGQQRYKFKEQPLSPASQHDQYPAPGHMFPAGSPARSPSNESTMVAQAFVSALQVTDLRYNLSTYGTFLYDIPRRLGSNAVLDAAANVMGSAFPFLHARQYPPHVLVRYGRALRTLRTCLDDPVEAPTPNTLCAIYLIIICQGWLGKADGNCPSHGQAIAHLLRAAVLREWTSTFEADMVLTLCLPVILESIANPSLRFDPTFWDNAMAFTRRSSMARESSTGQSTIGLRRLAKIPDFLRFPDPHLHEITATYQRMRDQSYRMRHQLAQWSRVAPSSSMEYARYRAAYCILVALAVTLNSILGAFDPSNSALAGEAAFFCEEIATTAELASCHRPLGAGYASLCLVAAWAAVLDPRQLARIEGILLEYQTDFPEVQWFDRAVWLRTTFANLRQRVAERASVSDFEHSRLFAANEACVVL</sequence>
<reference evidence="7" key="2">
    <citation type="journal article" date="2023" name="IMA Fungus">
        <title>Comparative genomic study of the Penicillium genus elucidates a diverse pangenome and 15 lateral gene transfer events.</title>
        <authorList>
            <person name="Petersen C."/>
            <person name="Sorensen T."/>
            <person name="Nielsen M.R."/>
            <person name="Sondergaard T.E."/>
            <person name="Sorensen J.L."/>
            <person name="Fitzpatrick D.A."/>
            <person name="Frisvad J.C."/>
            <person name="Nielsen K.L."/>
        </authorList>
    </citation>
    <scope>NUCLEOTIDE SEQUENCE</scope>
    <source>
        <strain evidence="7">IBT 34128</strain>
    </source>
</reference>
<dbReference type="PANTHER" id="PTHR38111">
    <property type="entry name" value="ZN(2)-C6 FUNGAL-TYPE DOMAIN-CONTAINING PROTEIN-RELATED"/>
    <property type="match status" value="1"/>
</dbReference>
<dbReference type="SUPFAM" id="SSF57701">
    <property type="entry name" value="Zn2/Cys6 DNA-binding domain"/>
    <property type="match status" value="1"/>
</dbReference>
<dbReference type="RefSeq" id="XP_056507573.1">
    <property type="nucleotide sequence ID" value="XM_056659280.1"/>
</dbReference>
<organism evidence="7 8">
    <name type="scientific">Penicillium alfredii</name>
    <dbReference type="NCBI Taxonomy" id="1506179"/>
    <lineage>
        <taxon>Eukaryota</taxon>
        <taxon>Fungi</taxon>
        <taxon>Dikarya</taxon>
        <taxon>Ascomycota</taxon>
        <taxon>Pezizomycotina</taxon>
        <taxon>Eurotiomycetes</taxon>
        <taxon>Eurotiomycetidae</taxon>
        <taxon>Eurotiales</taxon>
        <taxon>Aspergillaceae</taxon>
        <taxon>Penicillium</taxon>
    </lineage>
</organism>
<reference evidence="7" key="1">
    <citation type="submission" date="2022-11" db="EMBL/GenBank/DDBJ databases">
        <authorList>
            <person name="Petersen C."/>
        </authorList>
    </citation>
    <scope>NUCLEOTIDE SEQUENCE</scope>
    <source>
        <strain evidence="7">IBT 34128</strain>
    </source>
</reference>
<dbReference type="OrthoDB" id="4314040at2759"/>
<feature type="region of interest" description="Disordered" evidence="5">
    <location>
        <begin position="49"/>
        <end position="79"/>
    </location>
</feature>
<keyword evidence="4" id="KW-0539">Nucleus</keyword>
<protein>
    <recommendedName>
        <fullName evidence="6">Zn(2)-C6 fungal-type domain-containing protein</fullName>
    </recommendedName>
</protein>
<gene>
    <name evidence="7" type="ORF">NUU61_008755</name>
</gene>
<dbReference type="PROSITE" id="PS00463">
    <property type="entry name" value="ZN2_CY6_FUNGAL_1"/>
    <property type="match status" value="1"/>
</dbReference>
<keyword evidence="2" id="KW-0238">DNA-binding</keyword>
<evidence type="ECO:0000256" key="5">
    <source>
        <dbReference type="SAM" id="MobiDB-lite"/>
    </source>
</evidence>
<dbReference type="Gene3D" id="4.10.240.10">
    <property type="entry name" value="Zn(2)-C6 fungal-type DNA-binding domain"/>
    <property type="match status" value="1"/>
</dbReference>
<dbReference type="InterPro" id="IPR036864">
    <property type="entry name" value="Zn2-C6_fun-type_DNA-bd_sf"/>
</dbReference>
<keyword evidence="3" id="KW-0804">Transcription</keyword>